<proteinExistence type="predicted"/>
<dbReference type="AlphaFoldDB" id="A0A3G9J541"/>
<sequence>MRKLKLYTNIEKMSPDAAANEEVEQRLSIMNTGKVVLTSSLYGEGYGKYRKGRKEEVMIDPAVVEEIFQEVENFFASQPVYNIIPGFGMWEMSMVGEHNRAKQYFGATSGVYNDLTQFIARRIPIANLMVFK</sequence>
<accession>A0A3G9J541</accession>
<evidence type="ECO:0000313" key="1">
    <source>
        <dbReference type="EMBL" id="BBH25722.1"/>
    </source>
</evidence>
<dbReference type="Proteomes" id="UP000268059">
    <property type="component" value="Chromosome"/>
</dbReference>
<dbReference type="RefSeq" id="WP_125118648.1">
    <property type="nucleotide sequence ID" value="NZ_AP019309.1"/>
</dbReference>
<dbReference type="InParanoid" id="A0A3G9J541"/>
<evidence type="ECO:0000313" key="2">
    <source>
        <dbReference type="Proteomes" id="UP000268059"/>
    </source>
</evidence>
<dbReference type="KEGG" id="ebm:SG0102_06560"/>
<organism evidence="1 2">
    <name type="scientific">Intestinibaculum porci</name>
    <dbReference type="NCBI Taxonomy" id="2487118"/>
    <lineage>
        <taxon>Bacteria</taxon>
        <taxon>Bacillati</taxon>
        <taxon>Bacillota</taxon>
        <taxon>Erysipelotrichia</taxon>
        <taxon>Erysipelotrichales</taxon>
        <taxon>Erysipelotrichaceae</taxon>
        <taxon>Intestinibaculum</taxon>
    </lineage>
</organism>
<protein>
    <submittedName>
        <fullName evidence="1">Uncharacterized protein</fullName>
    </submittedName>
</protein>
<keyword evidence="2" id="KW-1185">Reference proteome</keyword>
<name>A0A3G9J541_9FIRM</name>
<reference evidence="1 2" key="1">
    <citation type="submission" date="2018-11" db="EMBL/GenBank/DDBJ databases">
        <title>Novel Erysipelotrichaceae bacterium isolated from small intestine of a swine.</title>
        <authorList>
            <person name="Kim J.S."/>
            <person name="Choe H."/>
            <person name="Lee Y.R."/>
            <person name="Kim K.M."/>
            <person name="Park D.S."/>
        </authorList>
    </citation>
    <scope>NUCLEOTIDE SEQUENCE [LARGE SCALE GENOMIC DNA]</scope>
    <source>
        <strain evidence="1 2">SG0102</strain>
    </source>
</reference>
<gene>
    <name evidence="1" type="ORF">SG0102_06560</name>
</gene>
<dbReference type="OrthoDB" id="3191556at2"/>
<dbReference type="EMBL" id="AP019309">
    <property type="protein sequence ID" value="BBH25722.1"/>
    <property type="molecule type" value="Genomic_DNA"/>
</dbReference>